<dbReference type="EMBL" id="HBEW01002840">
    <property type="protein sequence ID" value="CAD8579567.1"/>
    <property type="molecule type" value="Transcribed_RNA"/>
</dbReference>
<evidence type="ECO:0000256" key="2">
    <source>
        <dbReference type="SAM" id="SignalP"/>
    </source>
</evidence>
<organism evidence="4">
    <name type="scientific">Ostreococcus mediterraneus</name>
    <dbReference type="NCBI Taxonomy" id="1486918"/>
    <lineage>
        <taxon>Eukaryota</taxon>
        <taxon>Viridiplantae</taxon>
        <taxon>Chlorophyta</taxon>
        <taxon>Mamiellophyceae</taxon>
        <taxon>Mamiellales</taxon>
        <taxon>Bathycoccaceae</taxon>
        <taxon>Ostreococcus</taxon>
    </lineage>
</organism>
<feature type="region of interest" description="Disordered" evidence="1">
    <location>
        <begin position="688"/>
        <end position="787"/>
    </location>
</feature>
<protein>
    <recommendedName>
        <fullName evidence="3">Nucleotide-diphospho-sugar transferase domain-containing protein</fullName>
    </recommendedName>
</protein>
<feature type="compositionally biased region" description="Basic and acidic residues" evidence="1">
    <location>
        <begin position="770"/>
        <end position="787"/>
    </location>
</feature>
<dbReference type="GO" id="GO:0052325">
    <property type="term" value="P:cell wall pectin biosynthetic process"/>
    <property type="evidence" value="ECO:0007669"/>
    <property type="project" value="TreeGrafter"/>
</dbReference>
<evidence type="ECO:0000259" key="3">
    <source>
        <dbReference type="Pfam" id="PF03407"/>
    </source>
</evidence>
<dbReference type="InterPro" id="IPR005069">
    <property type="entry name" value="Nucl-diP-sugar_transferase"/>
</dbReference>
<dbReference type="InterPro" id="IPR053250">
    <property type="entry name" value="Glycosyltransferase_77"/>
</dbReference>
<accession>A0A7S0PMP8</accession>
<gene>
    <name evidence="4" type="ORF">OMED0929_LOCUS2337</name>
</gene>
<feature type="chain" id="PRO_5030767030" description="Nucleotide-diphospho-sugar transferase domain-containing protein" evidence="2">
    <location>
        <begin position="32"/>
        <end position="810"/>
    </location>
</feature>
<feature type="compositionally biased region" description="Acidic residues" evidence="1">
    <location>
        <begin position="744"/>
        <end position="756"/>
    </location>
</feature>
<dbReference type="Pfam" id="PF03407">
    <property type="entry name" value="Nucleotid_trans"/>
    <property type="match status" value="1"/>
</dbReference>
<name>A0A7S0PMP8_9CHLO</name>
<dbReference type="PANTHER" id="PTHR46936:SF1">
    <property type="entry name" value="ARABINOSYLTRANSFERASE XEG113"/>
    <property type="match status" value="1"/>
</dbReference>
<evidence type="ECO:0000256" key="1">
    <source>
        <dbReference type="SAM" id="MobiDB-lite"/>
    </source>
</evidence>
<proteinExistence type="predicted"/>
<dbReference type="GO" id="GO:0052636">
    <property type="term" value="F:arabinosyltransferase activity"/>
    <property type="evidence" value="ECO:0007669"/>
    <property type="project" value="TreeGrafter"/>
</dbReference>
<feature type="domain" description="Nucleotide-diphospho-sugar transferase" evidence="3">
    <location>
        <begin position="118"/>
        <end position="355"/>
    </location>
</feature>
<feature type="signal peptide" evidence="2">
    <location>
        <begin position="1"/>
        <end position="31"/>
    </location>
</feature>
<feature type="compositionally biased region" description="Basic and acidic residues" evidence="1">
    <location>
        <begin position="734"/>
        <end position="743"/>
    </location>
</feature>
<dbReference type="PANTHER" id="PTHR46936">
    <property type="entry name" value="ARABINOSYLTRANSFERASE XEG113"/>
    <property type="match status" value="1"/>
</dbReference>
<reference evidence="4" key="1">
    <citation type="submission" date="2021-01" db="EMBL/GenBank/DDBJ databases">
        <authorList>
            <person name="Corre E."/>
            <person name="Pelletier E."/>
            <person name="Niang G."/>
            <person name="Scheremetjew M."/>
            <person name="Finn R."/>
            <person name="Kale V."/>
            <person name="Holt S."/>
            <person name="Cochrane G."/>
            <person name="Meng A."/>
            <person name="Brown T."/>
            <person name="Cohen L."/>
        </authorList>
    </citation>
    <scope>NUCLEOTIDE SEQUENCE</scope>
    <source>
        <strain evidence="4">Clade-D-RCC2572</strain>
    </source>
</reference>
<dbReference type="GO" id="GO:0005794">
    <property type="term" value="C:Golgi apparatus"/>
    <property type="evidence" value="ECO:0007669"/>
    <property type="project" value="TreeGrafter"/>
</dbReference>
<sequence>MRDVGAAMRMALTMMVMVFALLACAPAPVGARATVEARAVGEGDVLRAVAPRRALRSLPFMSHSGLSSPTHRHHMSTGVSLELIERIAIEHAIIVTWANFHYFDFAMNWVNHLEALGVKNYIVGAMDEDLYEALRKIGVNSWLMGSKTIDAGAVKRDFGWGTPTFHKMGRDKIRLINDFTKSGVDVLISDIDVAWMRNPIPFFRRYPSADILVSSDNLSNSTHRTERQAQFRVDDEGLQEHPCGGTANIGMMWFRSTKGSQALTDEWVRNLEKDDKLWDQAEFNNLMRRGCQSSPDGSGVGAGYDGKVQLGALPVALFNNGHTFFTQRLPEHLKVKPYALHATFQYEGTPGKRNRIREANQWLGDRDTPEYFEQKFMSYTPRVLADVALDDFAALGHPNTKTKSMPPLKEGDPVLKEHMRMVQHQIKQLYEANAIAKKLGRVLILPPFFCGLDRVWFPHAGVFPGSMLRLPFICPADHVMAMEPYGAKFTQEYREYSFLRNPSMPAGVVTRDNARRVSVPPNGSFLKTRDIPSEYAMCFKSGDTNEDDGDECVPARNREFLAAQSVSLGSDALATLDDVAAALSSVRDVKFIHFETVIGVTTYSQAKTTEQLRMGIFCCRLGSHDFYKVDEVELFEKATAAQLALPSGNATETGDVAANNTDAMMDNATTVMTMLNMTTLNATTIDDVEGVESKVGENESVREMSPPTTTTTLDSQVTVSETGAVETVKVAQQKVDEGEKENDADNDDDNDDDDDNEDKKKDKEDEDKEEDKKVSDEDEDIIKKREKLGVDKAQLKLIKEKLLGDYDDTN</sequence>
<feature type="compositionally biased region" description="Basic and acidic residues" evidence="1">
    <location>
        <begin position="691"/>
        <end position="702"/>
    </location>
</feature>
<dbReference type="PROSITE" id="PS51257">
    <property type="entry name" value="PROKAR_LIPOPROTEIN"/>
    <property type="match status" value="1"/>
</dbReference>
<dbReference type="AlphaFoldDB" id="A0A7S0PMP8"/>
<keyword evidence="2" id="KW-0732">Signal</keyword>
<evidence type="ECO:0000313" key="4">
    <source>
        <dbReference type="EMBL" id="CAD8579567.1"/>
    </source>
</evidence>